<name>A0A832WS35_9EURY</name>
<dbReference type="SUPFAM" id="SSF63817">
    <property type="entry name" value="Sortase"/>
    <property type="match status" value="1"/>
</dbReference>
<gene>
    <name evidence="2" type="ORF">HA336_05660</name>
</gene>
<dbReference type="RefSeq" id="WP_011018530.1">
    <property type="nucleotide sequence ID" value="NZ_DUJS01000004.1"/>
</dbReference>
<dbReference type="AlphaFoldDB" id="A0A832WS35"/>
<dbReference type="CDD" id="cd05830">
    <property type="entry name" value="Sortase_E"/>
    <property type="match status" value="1"/>
</dbReference>
<reference evidence="2" key="1">
    <citation type="journal article" date="2020" name="bioRxiv">
        <title>A rank-normalized archaeal taxonomy based on genome phylogeny resolves widespread incomplete and uneven classifications.</title>
        <authorList>
            <person name="Rinke C."/>
            <person name="Chuvochina M."/>
            <person name="Mussig A.J."/>
            <person name="Chaumeil P.-A."/>
            <person name="Waite D.W."/>
            <person name="Whitman W.B."/>
            <person name="Parks D.H."/>
            <person name="Hugenholtz P."/>
        </authorList>
    </citation>
    <scope>NUCLEOTIDE SEQUENCE</scope>
    <source>
        <strain evidence="2">UBA8853</strain>
    </source>
</reference>
<dbReference type="EMBL" id="DUJS01000004">
    <property type="protein sequence ID" value="HII70701.1"/>
    <property type="molecule type" value="Genomic_DNA"/>
</dbReference>
<protein>
    <submittedName>
        <fullName evidence="2">Sortase</fullName>
    </submittedName>
</protein>
<evidence type="ECO:0000256" key="1">
    <source>
        <dbReference type="ARBA" id="ARBA00022801"/>
    </source>
</evidence>
<dbReference type="Pfam" id="PF04203">
    <property type="entry name" value="Sortase"/>
    <property type="match status" value="1"/>
</dbReference>
<dbReference type="Gene3D" id="2.40.260.10">
    <property type="entry name" value="Sortase"/>
    <property type="match status" value="1"/>
</dbReference>
<organism evidence="2 3">
    <name type="scientific">Methanopyrus kandleri</name>
    <dbReference type="NCBI Taxonomy" id="2320"/>
    <lineage>
        <taxon>Archaea</taxon>
        <taxon>Methanobacteriati</taxon>
        <taxon>Methanobacteriota</taxon>
        <taxon>Methanomada group</taxon>
        <taxon>Methanopyri</taxon>
        <taxon>Methanopyrales</taxon>
        <taxon>Methanopyraceae</taxon>
        <taxon>Methanopyrus</taxon>
    </lineage>
</organism>
<accession>A0A832WS35</accession>
<evidence type="ECO:0000313" key="3">
    <source>
        <dbReference type="Proteomes" id="UP000619545"/>
    </source>
</evidence>
<dbReference type="Proteomes" id="UP000619545">
    <property type="component" value="Unassembled WGS sequence"/>
</dbReference>
<proteinExistence type="predicted"/>
<dbReference type="GO" id="GO:0016787">
    <property type="term" value="F:hydrolase activity"/>
    <property type="evidence" value="ECO:0007669"/>
    <property type="project" value="UniProtKB-KW"/>
</dbReference>
<dbReference type="NCBIfam" id="TIGR01076">
    <property type="entry name" value="sortase_fam"/>
    <property type="match status" value="1"/>
</dbReference>
<dbReference type="GeneID" id="1477461"/>
<dbReference type="InterPro" id="IPR005754">
    <property type="entry name" value="Sortase"/>
</dbReference>
<dbReference type="InterPro" id="IPR023365">
    <property type="entry name" value="Sortase_dom-sf"/>
</dbReference>
<evidence type="ECO:0000313" key="2">
    <source>
        <dbReference type="EMBL" id="HII70701.1"/>
    </source>
</evidence>
<dbReference type="InterPro" id="IPR042003">
    <property type="entry name" value="Sortase_E"/>
</dbReference>
<keyword evidence="1" id="KW-0378">Hydrolase</keyword>
<comment type="caution">
    <text evidence="2">The sequence shown here is derived from an EMBL/GenBank/DDBJ whole genome shotgun (WGS) entry which is preliminary data.</text>
</comment>
<sequence length="162" mass="18477">MRLRYLIPGILLLAPSTTYLGYLAAKEVAYFMYHESVSIPDCELVIPKLGLRERINTTSPDYGVYYEIMTPPPGKKGITVFYGHRTLFGSPFLHLDELKRGDKVIVYWFGSKYVYVVYDKVVVSPDYVIDPDASNKDELWLVTCTPLSTARERLIVKCVRVG</sequence>